<organism evidence="2 3">
    <name type="scientific">Trichoderma asperellum</name>
    <name type="common">Filamentous fungus</name>
    <dbReference type="NCBI Taxonomy" id="101201"/>
    <lineage>
        <taxon>Eukaryota</taxon>
        <taxon>Fungi</taxon>
        <taxon>Dikarya</taxon>
        <taxon>Ascomycota</taxon>
        <taxon>Pezizomycotina</taxon>
        <taxon>Sordariomycetes</taxon>
        <taxon>Hypocreomycetidae</taxon>
        <taxon>Hypocreales</taxon>
        <taxon>Hypocreaceae</taxon>
        <taxon>Trichoderma</taxon>
    </lineage>
</organism>
<evidence type="ECO:0000313" key="3">
    <source>
        <dbReference type="Proteomes" id="UP000517252"/>
    </source>
</evidence>
<comment type="caution">
    <text evidence="2">The sequence shown here is derived from an EMBL/GenBank/DDBJ whole genome shotgun (WGS) entry which is preliminary data.</text>
</comment>
<dbReference type="EMBL" id="BLZH01000004">
    <property type="protein sequence ID" value="GFP54777.1"/>
    <property type="molecule type" value="Genomic_DNA"/>
</dbReference>
<evidence type="ECO:0000313" key="2">
    <source>
        <dbReference type="EMBL" id="GFP54777.1"/>
    </source>
</evidence>
<keyword evidence="1" id="KW-1133">Transmembrane helix</keyword>
<dbReference type="Proteomes" id="UP000517252">
    <property type="component" value="Unassembled WGS sequence"/>
</dbReference>
<gene>
    <name evidence="2" type="ORF">TASIC1_0004040100</name>
</gene>
<accession>A0A6V8QQF6</accession>
<dbReference type="OrthoDB" id="3034343at2759"/>
<dbReference type="AlphaFoldDB" id="A0A6V8QQF6"/>
<feature type="transmembrane region" description="Helical" evidence="1">
    <location>
        <begin position="12"/>
        <end position="33"/>
    </location>
</feature>
<sequence length="252" mass="28643">MEANNSRFEITAKVFISLVALSEVLGLFLQYVYSVRRERLTTTDLELALNLWTEKLEGPCRRIVLHGSHLEVNGAANLRLAYLTAKLLLQRIQLEAEKQMNGVNEEQIMNRYSAARMTSEEMLMLIQDFQRDHLGDFWMAVSSFSFPSAVNFLLRCALETENTPEGLVQSHSFKIAHDLITALRSHQEQHKWDLGDICIAQHAEIVEKILAGVAPDEQGGNNSSLDLQEFDASILDHVFPSIWDPLQNAFTW</sequence>
<protein>
    <submittedName>
        <fullName evidence="2">Uncharacterized protein</fullName>
    </submittedName>
</protein>
<keyword evidence="1" id="KW-0472">Membrane</keyword>
<evidence type="ECO:0000256" key="1">
    <source>
        <dbReference type="SAM" id="Phobius"/>
    </source>
</evidence>
<keyword evidence="1" id="KW-0812">Transmembrane</keyword>
<proteinExistence type="predicted"/>
<name>A0A6V8QQF6_TRIAP</name>
<reference evidence="2 3" key="1">
    <citation type="submission" date="2020-07" db="EMBL/GenBank/DDBJ databases">
        <title>Trichoderma asperellum IC-1 whole genome shotgun sequence.</title>
        <authorList>
            <person name="Kanamasa S."/>
            <person name="Takahashi H."/>
        </authorList>
    </citation>
    <scope>NUCLEOTIDE SEQUENCE [LARGE SCALE GENOMIC DNA]</scope>
    <source>
        <strain evidence="2 3">IC-1</strain>
    </source>
</reference>